<accession>A0A368FIG8</accession>
<name>A0A368FIG8_ANCCA</name>
<dbReference type="AlphaFoldDB" id="A0A368FIG8"/>
<comment type="caution">
    <text evidence="1">The sequence shown here is derived from an EMBL/GenBank/DDBJ whole genome shotgun (WGS) entry which is preliminary data.</text>
</comment>
<organism evidence="1 2">
    <name type="scientific">Ancylostoma caninum</name>
    <name type="common">Dog hookworm</name>
    <dbReference type="NCBI Taxonomy" id="29170"/>
    <lineage>
        <taxon>Eukaryota</taxon>
        <taxon>Metazoa</taxon>
        <taxon>Ecdysozoa</taxon>
        <taxon>Nematoda</taxon>
        <taxon>Chromadorea</taxon>
        <taxon>Rhabditida</taxon>
        <taxon>Rhabditina</taxon>
        <taxon>Rhabditomorpha</taxon>
        <taxon>Strongyloidea</taxon>
        <taxon>Ancylostomatidae</taxon>
        <taxon>Ancylostomatinae</taxon>
        <taxon>Ancylostoma</taxon>
    </lineage>
</organism>
<keyword evidence="2" id="KW-1185">Reference proteome</keyword>
<dbReference type="EMBL" id="JOJR01001173">
    <property type="protein sequence ID" value="RCN32024.1"/>
    <property type="molecule type" value="Genomic_DNA"/>
</dbReference>
<evidence type="ECO:0000313" key="2">
    <source>
        <dbReference type="Proteomes" id="UP000252519"/>
    </source>
</evidence>
<proteinExistence type="predicted"/>
<dbReference type="Proteomes" id="UP000252519">
    <property type="component" value="Unassembled WGS sequence"/>
</dbReference>
<protein>
    <submittedName>
        <fullName evidence="1">Uncharacterized protein</fullName>
    </submittedName>
</protein>
<evidence type="ECO:0000313" key="1">
    <source>
        <dbReference type="EMBL" id="RCN32024.1"/>
    </source>
</evidence>
<sequence>MKTHALCSPVYVGADCEQPKEFPINKLGTFVAELNRRRRLMVDGNQRNGPNGYLPKGEYVFEVVGYKAFDAFHLLLS</sequence>
<gene>
    <name evidence="1" type="ORF">ANCCAN_22182</name>
</gene>
<reference evidence="1 2" key="1">
    <citation type="submission" date="2014-10" db="EMBL/GenBank/DDBJ databases">
        <title>Draft genome of the hookworm Ancylostoma caninum.</title>
        <authorList>
            <person name="Mitreva M."/>
        </authorList>
    </citation>
    <scope>NUCLEOTIDE SEQUENCE [LARGE SCALE GENOMIC DNA]</scope>
    <source>
        <strain evidence="1 2">Baltimore</strain>
    </source>
</reference>